<evidence type="ECO:0000313" key="4">
    <source>
        <dbReference type="RefSeq" id="XP_016751250.1"/>
    </source>
</evidence>
<evidence type="ECO:0000313" key="3">
    <source>
        <dbReference type="Proteomes" id="UP000818029"/>
    </source>
</evidence>
<dbReference type="GO" id="GO:0032451">
    <property type="term" value="F:demethylase activity"/>
    <property type="evidence" value="ECO:0007669"/>
    <property type="project" value="InterPro"/>
</dbReference>
<dbReference type="PANTHER" id="PTHR31447:SF0">
    <property type="entry name" value="HYDROXYPROLINE-RICH GLYCOPROTEIN FAMILY PROTEIN"/>
    <property type="match status" value="1"/>
</dbReference>
<dbReference type="SUPFAM" id="SSF51197">
    <property type="entry name" value="Clavaminate synthase-like"/>
    <property type="match status" value="1"/>
</dbReference>
<evidence type="ECO:0000256" key="1">
    <source>
        <dbReference type="ARBA" id="ARBA00007879"/>
    </source>
</evidence>
<organism evidence="3 4">
    <name type="scientific">Gossypium hirsutum</name>
    <name type="common">Upland cotton</name>
    <name type="synonym">Gossypium mexicanum</name>
    <dbReference type="NCBI Taxonomy" id="3635"/>
    <lineage>
        <taxon>Eukaryota</taxon>
        <taxon>Viridiplantae</taxon>
        <taxon>Streptophyta</taxon>
        <taxon>Embryophyta</taxon>
        <taxon>Tracheophyta</taxon>
        <taxon>Spermatophyta</taxon>
        <taxon>Magnoliopsida</taxon>
        <taxon>eudicotyledons</taxon>
        <taxon>Gunneridae</taxon>
        <taxon>Pentapetalae</taxon>
        <taxon>rosids</taxon>
        <taxon>malvids</taxon>
        <taxon>Malvales</taxon>
        <taxon>Malvaceae</taxon>
        <taxon>Malvoideae</taxon>
        <taxon>Gossypium</taxon>
    </lineage>
</organism>
<dbReference type="Gene3D" id="2.60.120.590">
    <property type="entry name" value="Alpha-ketoglutarate-dependent dioxygenase AlkB-like"/>
    <property type="match status" value="1"/>
</dbReference>
<proteinExistence type="inferred from homology"/>
<dbReference type="InterPro" id="IPR037151">
    <property type="entry name" value="AlkB-like_sf"/>
</dbReference>
<keyword evidence="3" id="KW-1185">Reference proteome</keyword>
<feature type="compositionally biased region" description="Polar residues" evidence="2">
    <location>
        <begin position="608"/>
        <end position="626"/>
    </location>
</feature>
<accession>A0A1U8PJ83</accession>
<reference evidence="4" key="2">
    <citation type="submission" date="2025-08" db="UniProtKB">
        <authorList>
            <consortium name="RefSeq"/>
        </authorList>
    </citation>
    <scope>IDENTIFICATION</scope>
</reference>
<dbReference type="InterPro" id="IPR044842">
    <property type="entry name" value="ALKBH9B/ALKBH10B-like"/>
</dbReference>
<dbReference type="SMR" id="A0A1U8PJ83"/>
<dbReference type="KEGG" id="ghi:107959661"/>
<dbReference type="GeneID" id="107959661"/>
<protein>
    <submittedName>
        <fullName evidence="4">RNA demethylase ALKBH10B isoform X1</fullName>
    </submittedName>
</protein>
<reference evidence="3" key="1">
    <citation type="journal article" date="2020" name="Nat. Genet.">
        <title>Genomic diversifications of five Gossypium allopolyploid species and their impact on cotton improvement.</title>
        <authorList>
            <person name="Chen Z.J."/>
            <person name="Sreedasyam A."/>
            <person name="Ando A."/>
            <person name="Song Q."/>
            <person name="De Santiago L.M."/>
            <person name="Hulse-Kemp A.M."/>
            <person name="Ding M."/>
            <person name="Ye W."/>
            <person name="Kirkbride R.C."/>
            <person name="Jenkins J."/>
            <person name="Plott C."/>
            <person name="Lovell J."/>
            <person name="Lin Y.M."/>
            <person name="Vaughn R."/>
            <person name="Liu B."/>
            <person name="Simpson S."/>
            <person name="Scheffler B.E."/>
            <person name="Wen L."/>
            <person name="Saski C.A."/>
            <person name="Grover C.E."/>
            <person name="Hu G."/>
            <person name="Conover J.L."/>
            <person name="Carlson J.W."/>
            <person name="Shu S."/>
            <person name="Boston L.B."/>
            <person name="Williams M."/>
            <person name="Peterson D.G."/>
            <person name="McGee K."/>
            <person name="Jones D.C."/>
            <person name="Wendel J.F."/>
            <person name="Stelly D.M."/>
            <person name="Grimwood J."/>
            <person name="Schmutz J."/>
        </authorList>
    </citation>
    <scope>NUCLEOTIDE SEQUENCE [LARGE SCALE GENOMIC DNA]</scope>
    <source>
        <strain evidence="3">cv. TM-1</strain>
    </source>
</reference>
<gene>
    <name evidence="4" type="primary">LOC107959661</name>
</gene>
<comment type="similarity">
    <text evidence="1">Belongs to the alkB family.</text>
</comment>
<feature type="region of interest" description="Disordered" evidence="2">
    <location>
        <begin position="470"/>
        <end position="499"/>
    </location>
</feature>
<name>A0A1U8PJ83_GOSHI</name>
<dbReference type="AlphaFoldDB" id="A0A1U8PJ83"/>
<dbReference type="Proteomes" id="UP000818029">
    <property type="component" value="Chromosome D05"/>
</dbReference>
<feature type="region of interest" description="Disordered" evidence="2">
    <location>
        <begin position="608"/>
        <end position="645"/>
    </location>
</feature>
<dbReference type="PANTHER" id="PTHR31447">
    <property type="entry name" value="HYDROXYPROLINE-RICH GLYCOPROTEIN FAMILY PROTEIN-RELATED"/>
    <property type="match status" value="1"/>
</dbReference>
<sequence length="662" mass="71448">MAVPSGNAVLSDKMQFPAPSAAVAGAGGGDAGAVGGAGGGGGGGAEFNQHHHRNWFPDERDGFIYWLRGEFAAANAMIDSLCHHLREVGEVGEYEAVIACIQQRRCHWNPVLHMQQYFSIAEVSYALQQVAWRCRQRHCDHGKVGGKDFKRSGFGFKGHRVEVAKEIQNSVLDTNGNSTVTAVSERNERGSEKYEELKLGGELGKVEDKGSVVTEEKSSLSCLARNSWNRLEHDSHPAQNQNENQTLALHPKTFVGNEMFDGNMVNVVDGLKLYEKLFDEKEVSDLVSLINDLRAAGKRGHFQVQTYVASKKPMKGHGREMIQLGLPIADAPLDGETAARTSKVDRRIEAIPSLLQDTIERLVDLQVITAKPDSCIIDVYNEGDHSPPRMWPPWFGNPTFVLFLTECDITFGRVIGVDHPGDFKGSLKLSLSPGSLLVMEGKSADFAKHALPSVRKHRMLVIFTKYQPKKSVADNQRPPSPSVSQSSQWGPPSSRSLNRFRHSAGTKHFAAIPTNGVLPAAAIQQQIPPANVVQPLFVPAPAIPFPAPVPIPPGSTGWSAAAGQRHFPPHLPIPGTGVFLPPPGSNSSCQLLSTIATELNVPMETISPLENSNGSGKLTHHTTSSRGKCDGPSPKQGCNGSVDETGEGRAAMCLTSKPANAV</sequence>
<dbReference type="PaxDb" id="3635-A0A1U8PJ83"/>
<dbReference type="GO" id="GO:0003729">
    <property type="term" value="F:mRNA binding"/>
    <property type="evidence" value="ECO:0007669"/>
    <property type="project" value="InterPro"/>
</dbReference>
<dbReference type="STRING" id="3635.A0A1U8PJ83"/>
<dbReference type="GO" id="GO:0006402">
    <property type="term" value="P:mRNA catabolic process"/>
    <property type="evidence" value="ECO:0007669"/>
    <property type="project" value="InterPro"/>
</dbReference>
<evidence type="ECO:0000256" key="2">
    <source>
        <dbReference type="SAM" id="MobiDB-lite"/>
    </source>
</evidence>
<dbReference type="OrthoDB" id="1916097at2759"/>
<dbReference type="RefSeq" id="XP_016751250.1">
    <property type="nucleotide sequence ID" value="XM_016895761.2"/>
</dbReference>
<feature type="compositionally biased region" description="Low complexity" evidence="2">
    <location>
        <begin position="482"/>
        <end position="496"/>
    </location>
</feature>